<evidence type="ECO:0000313" key="3">
    <source>
        <dbReference type="Proteomes" id="UP000075455"/>
    </source>
</evidence>
<evidence type="ECO:0000256" key="1">
    <source>
        <dbReference type="SAM" id="Phobius"/>
    </source>
</evidence>
<feature type="transmembrane region" description="Helical" evidence="1">
    <location>
        <begin position="6"/>
        <end position="25"/>
    </location>
</feature>
<dbReference type="EMBL" id="LQYS01000034">
    <property type="protein sequence ID" value="KYD16235.1"/>
    <property type="molecule type" value="Genomic_DNA"/>
</dbReference>
<dbReference type="STRING" id="81408.B4119_2371"/>
<organism evidence="2 3">
    <name type="scientific">Saccharococcus caldoxylosilyticus</name>
    <dbReference type="NCBI Taxonomy" id="81408"/>
    <lineage>
        <taxon>Bacteria</taxon>
        <taxon>Bacillati</taxon>
        <taxon>Bacillota</taxon>
        <taxon>Bacilli</taxon>
        <taxon>Bacillales</taxon>
        <taxon>Anoxybacillaceae</taxon>
        <taxon>Saccharococcus</taxon>
    </lineage>
</organism>
<gene>
    <name evidence="2" type="ORF">B4119_2371</name>
</gene>
<evidence type="ECO:0000313" key="2">
    <source>
        <dbReference type="EMBL" id="KYD16235.1"/>
    </source>
</evidence>
<accession>A0A150LV97</accession>
<protein>
    <submittedName>
        <fullName evidence="2">Uncharacterized protein</fullName>
    </submittedName>
</protein>
<dbReference type="Proteomes" id="UP000075455">
    <property type="component" value="Unassembled WGS sequence"/>
</dbReference>
<comment type="caution">
    <text evidence="2">The sequence shown here is derived from an EMBL/GenBank/DDBJ whole genome shotgun (WGS) entry which is preliminary data.</text>
</comment>
<sequence>MESDIPFFAYLVTAFPLYTGICCYLRKELLKIIKTPDPKRIPLFIIHEKNY</sequence>
<reference evidence="2 3" key="1">
    <citation type="submission" date="2016-01" db="EMBL/GenBank/DDBJ databases">
        <title>Draft Genome Sequences of Seven Thermophilic Sporeformers Isolated from Foods.</title>
        <authorList>
            <person name="Berendsen E.M."/>
            <person name="Wells-Bennik M.H."/>
            <person name="Krawcyk A.O."/>
            <person name="De Jong A."/>
            <person name="Holsappel S."/>
            <person name="Eijlander R.T."/>
            <person name="Kuipers O.P."/>
        </authorList>
    </citation>
    <scope>NUCLEOTIDE SEQUENCE [LARGE SCALE GENOMIC DNA]</scope>
    <source>
        <strain evidence="2 3">B4119</strain>
    </source>
</reference>
<keyword evidence="1" id="KW-0812">Transmembrane</keyword>
<keyword evidence="1" id="KW-1133">Transmembrane helix</keyword>
<dbReference type="AlphaFoldDB" id="A0A150LV97"/>
<proteinExistence type="predicted"/>
<name>A0A150LV97_9BACL</name>
<keyword evidence="1" id="KW-0472">Membrane</keyword>